<dbReference type="EMBL" id="JAAWVQ010107794">
    <property type="protein sequence ID" value="MBN3281348.1"/>
    <property type="molecule type" value="Genomic_DNA"/>
</dbReference>
<reference evidence="5" key="1">
    <citation type="journal article" date="2021" name="Cell">
        <title>Tracing the genetic footprints of vertebrate landing in non-teleost ray-finned fishes.</title>
        <authorList>
            <person name="Bi X."/>
            <person name="Wang K."/>
            <person name="Yang L."/>
            <person name="Pan H."/>
            <person name="Jiang H."/>
            <person name="Wei Q."/>
            <person name="Fang M."/>
            <person name="Yu H."/>
            <person name="Zhu C."/>
            <person name="Cai Y."/>
            <person name="He Y."/>
            <person name="Gan X."/>
            <person name="Zeng H."/>
            <person name="Yu D."/>
            <person name="Zhu Y."/>
            <person name="Jiang H."/>
            <person name="Qiu Q."/>
            <person name="Yang H."/>
            <person name="Zhang Y.E."/>
            <person name="Wang W."/>
            <person name="Zhu M."/>
            <person name="He S."/>
            <person name="Zhang G."/>
        </authorList>
    </citation>
    <scope>NUCLEOTIDE SEQUENCE</scope>
    <source>
        <strain evidence="5">Pddl_001</strain>
    </source>
</reference>
<evidence type="ECO:0000256" key="3">
    <source>
        <dbReference type="ARBA" id="ARBA00022837"/>
    </source>
</evidence>
<dbReference type="InterPro" id="IPR028846">
    <property type="entry name" value="Recoverin"/>
</dbReference>
<dbReference type="InterPro" id="IPR011992">
    <property type="entry name" value="EF-hand-dom_pair"/>
</dbReference>
<protein>
    <submittedName>
        <fullName evidence="5">GCIP protein</fullName>
    </submittedName>
</protein>
<evidence type="ECO:0000313" key="6">
    <source>
        <dbReference type="Proteomes" id="UP001166093"/>
    </source>
</evidence>
<keyword evidence="1" id="KW-0479">Metal-binding</keyword>
<keyword evidence="3" id="KW-0106">Calcium</keyword>
<gene>
    <name evidence="5" type="primary">Gcip_1</name>
    <name evidence="5" type="ORF">GTO93_0010145</name>
</gene>
<dbReference type="Pfam" id="PF13499">
    <property type="entry name" value="EF-hand_7"/>
    <property type="match status" value="1"/>
</dbReference>
<dbReference type="SUPFAM" id="SSF47473">
    <property type="entry name" value="EF-hand"/>
    <property type="match status" value="1"/>
</dbReference>
<organism evidence="5 6">
    <name type="scientific">Polyodon spathula</name>
    <name type="common">North American paddlefish</name>
    <name type="synonym">Squalus spathula</name>
    <dbReference type="NCBI Taxonomy" id="7913"/>
    <lineage>
        <taxon>Eukaryota</taxon>
        <taxon>Metazoa</taxon>
        <taxon>Chordata</taxon>
        <taxon>Craniata</taxon>
        <taxon>Vertebrata</taxon>
        <taxon>Euteleostomi</taxon>
        <taxon>Actinopterygii</taxon>
        <taxon>Chondrostei</taxon>
        <taxon>Acipenseriformes</taxon>
        <taxon>Polyodontidae</taxon>
        <taxon>Polyodon</taxon>
    </lineage>
</organism>
<comment type="caution">
    <text evidence="5">The sequence shown here is derived from an EMBL/GenBank/DDBJ whole genome shotgun (WGS) entry which is preliminary data.</text>
</comment>
<dbReference type="PRINTS" id="PR00450">
    <property type="entry name" value="RECOVERIN"/>
</dbReference>
<dbReference type="Pfam" id="PF13833">
    <property type="entry name" value="EF-hand_8"/>
    <property type="match status" value="1"/>
</dbReference>
<feature type="domain" description="EF-hand" evidence="4">
    <location>
        <begin position="398"/>
        <end position="433"/>
    </location>
</feature>
<evidence type="ECO:0000256" key="1">
    <source>
        <dbReference type="ARBA" id="ARBA00022723"/>
    </source>
</evidence>
<dbReference type="PANTHER" id="PTHR23055:SF85">
    <property type="entry name" value="SI:CH211-245J22.3"/>
    <property type="match status" value="1"/>
</dbReference>
<proteinExistence type="predicted"/>
<feature type="domain" description="EF-hand" evidence="4">
    <location>
        <begin position="446"/>
        <end position="481"/>
    </location>
</feature>
<feature type="non-terminal residue" evidence="5">
    <location>
        <position position="1"/>
    </location>
</feature>
<keyword evidence="2" id="KW-0677">Repeat</keyword>
<dbReference type="InterPro" id="IPR018247">
    <property type="entry name" value="EF_Hand_1_Ca_BS"/>
</dbReference>
<dbReference type="PROSITE" id="PS50222">
    <property type="entry name" value="EF_HAND_2"/>
    <property type="match status" value="3"/>
</dbReference>
<sequence length="503" mass="56193">MAGCTISPLAFTMAMEVIIRASKWVVGGKRLASGMRLPPIRAYMDDITTVTTTVACTNRLLGKLTNNIEWAQMQFKPTKSRSISIIKGKVVDKTFFINGEAIPTVSEKPVKSLGRWYDRDLKDTVHSCALPDKLKLWCFQCGLLMRLLWPLTVYEVSLTTVEKLEALISSYIRKWLGVPRCLSRVGLYGKGILQLPVSALTEEFKGAWVRLEMTLVESRDKCVREAAPVLKTGRKWAAKKAVEDAKAALRIGDIMGQVQHGRGGLGLSSAPPTWHKAAPAQRRKLVVNEVQKQEERMSLKLALGLAHQATGFQVHSGVPESIANISVANRGSHRKFINECPSGLITLHEFQRHFCDGTVGNESSEYAEQIFRTLDNNGDGIVDFREYVTAISMLIQGSPEEKLRWSFKLYDKDSDGAITRSEMLEIMQAVYKMSLAASLTKTNPLTVEECTNKIFSRLDKDRNAVISLEEFIEGALDNDWIREMLECDPNTVKVEIPQKTSPV</sequence>
<dbReference type="Proteomes" id="UP001166093">
    <property type="component" value="Unassembled WGS sequence"/>
</dbReference>
<dbReference type="CDD" id="cd00051">
    <property type="entry name" value="EFh"/>
    <property type="match status" value="2"/>
</dbReference>
<name>A0ABS2Y3Y8_POLSP</name>
<evidence type="ECO:0000259" key="4">
    <source>
        <dbReference type="PROSITE" id="PS50222"/>
    </source>
</evidence>
<feature type="domain" description="EF-hand" evidence="4">
    <location>
        <begin position="362"/>
        <end position="397"/>
    </location>
</feature>
<evidence type="ECO:0000256" key="2">
    <source>
        <dbReference type="ARBA" id="ARBA00022737"/>
    </source>
</evidence>
<dbReference type="PANTHER" id="PTHR23055">
    <property type="entry name" value="CALCIUM BINDING PROTEINS"/>
    <property type="match status" value="1"/>
</dbReference>
<evidence type="ECO:0000313" key="5">
    <source>
        <dbReference type="EMBL" id="MBN3281348.1"/>
    </source>
</evidence>
<keyword evidence="6" id="KW-1185">Reference proteome</keyword>
<dbReference type="SMART" id="SM00054">
    <property type="entry name" value="EFh"/>
    <property type="match status" value="3"/>
</dbReference>
<feature type="non-terminal residue" evidence="5">
    <location>
        <position position="503"/>
    </location>
</feature>
<accession>A0ABS2Y3Y8</accession>
<dbReference type="Gene3D" id="1.10.238.10">
    <property type="entry name" value="EF-hand"/>
    <property type="match status" value="2"/>
</dbReference>
<dbReference type="InterPro" id="IPR002048">
    <property type="entry name" value="EF_hand_dom"/>
</dbReference>
<dbReference type="PROSITE" id="PS00018">
    <property type="entry name" value="EF_HAND_1"/>
    <property type="match status" value="2"/>
</dbReference>